<proteinExistence type="predicted"/>
<dbReference type="InterPro" id="IPR005311">
    <property type="entry name" value="PBP_dimer"/>
</dbReference>
<name>A0A519BCF7_9DELT</name>
<dbReference type="Proteomes" id="UP000320813">
    <property type="component" value="Unassembled WGS sequence"/>
</dbReference>
<evidence type="ECO:0000256" key="1">
    <source>
        <dbReference type="ARBA" id="ARBA00004370"/>
    </source>
</evidence>
<feature type="domain" description="Penicillin-binding protein dimerisation" evidence="4">
    <location>
        <begin position="57"/>
        <end position="198"/>
    </location>
</feature>
<reference evidence="5 6" key="1">
    <citation type="submission" date="2019-01" db="EMBL/GenBank/DDBJ databases">
        <title>Insights into ecological role of a new deltaproteobacterial order Candidatus Sinidesulfobacterales (Sva0485) by metagenomics and metatranscriptomics.</title>
        <authorList>
            <person name="Tan S."/>
            <person name="Liu J."/>
            <person name="Fang Y."/>
            <person name="Hedlund B.P."/>
            <person name="Lian Z.H."/>
            <person name="Huang L.Y."/>
            <person name="Li J.T."/>
            <person name="Huang L.N."/>
            <person name="Li W.J."/>
            <person name="Jiang H.C."/>
            <person name="Dong H.L."/>
            <person name="Shu W.S."/>
        </authorList>
    </citation>
    <scope>NUCLEOTIDE SEQUENCE [LARGE SCALE GENOMIC DNA]</scope>
    <source>
        <strain evidence="5">AP3</strain>
    </source>
</reference>
<dbReference type="Pfam" id="PF00905">
    <property type="entry name" value="Transpeptidase"/>
    <property type="match status" value="1"/>
</dbReference>
<feature type="domain" description="Penicillin-binding protein transpeptidase" evidence="3">
    <location>
        <begin position="245"/>
        <end position="553"/>
    </location>
</feature>
<dbReference type="InterPro" id="IPR001460">
    <property type="entry name" value="PCN-bd_Tpept"/>
</dbReference>
<evidence type="ECO:0000259" key="3">
    <source>
        <dbReference type="Pfam" id="PF00905"/>
    </source>
</evidence>
<evidence type="ECO:0000259" key="4">
    <source>
        <dbReference type="Pfam" id="PF03717"/>
    </source>
</evidence>
<evidence type="ECO:0000256" key="2">
    <source>
        <dbReference type="ARBA" id="ARBA00023136"/>
    </source>
</evidence>
<accession>A0A519BCF7</accession>
<evidence type="ECO:0008006" key="7">
    <source>
        <dbReference type="Google" id="ProtNLM"/>
    </source>
</evidence>
<comment type="caution">
    <text evidence="5">The sequence shown here is derived from an EMBL/GenBank/DDBJ whole genome shotgun (WGS) entry which is preliminary data.</text>
</comment>
<dbReference type="GO" id="GO:0005886">
    <property type="term" value="C:plasma membrane"/>
    <property type="evidence" value="ECO:0007669"/>
    <property type="project" value="TreeGrafter"/>
</dbReference>
<dbReference type="SUPFAM" id="SSF54184">
    <property type="entry name" value="Penicillin-binding protein 2x (pbp-2x), c-terminal domain"/>
    <property type="match status" value="1"/>
</dbReference>
<dbReference type="GO" id="GO:0071555">
    <property type="term" value="P:cell wall organization"/>
    <property type="evidence" value="ECO:0007669"/>
    <property type="project" value="TreeGrafter"/>
</dbReference>
<organism evidence="5 6">
    <name type="scientific">Candidatus Acidulodesulfobacterium ferriphilum</name>
    <dbReference type="NCBI Taxonomy" id="2597223"/>
    <lineage>
        <taxon>Bacteria</taxon>
        <taxon>Deltaproteobacteria</taxon>
        <taxon>Candidatus Acidulodesulfobacterales</taxon>
        <taxon>Candidatus Acidulodesulfobacterium</taxon>
    </lineage>
</organism>
<dbReference type="Gene3D" id="3.90.1310.10">
    <property type="entry name" value="Penicillin-binding protein 2a (Domain 2)"/>
    <property type="match status" value="1"/>
</dbReference>
<sequence length="655" mass="72767">MIKLWKTTLRLRMLIGFTAIAIFGGLLAARAFNLQIIEGKGLRQLARKQFHAEVYFTPERGNIYSSNGSILATSVNVPGIAVDPLMVRHKFKNAEKLSGLTGISFQKIIGILNQGIQFAWIKRRVSGRIAKNVEKLGISGVIIVKQPVRYYPNGSLLAHVLGFVGINDNGLSGIEYKYNKFLRGGRHALKVLHDGLGQYIFIKGFGLRKATHGDNIYLTINKQLQFITQYYLDKEAKAAGSRGAFAILMDPNTGAILAMADYPGFNPNYYWQYSARYWRNRAVTDDFEPGSTMKPFVVSAALMEGLVKPGTIINCHHGSYSIDGITVSDVENWFGHFSVNQIVEYSSNVGECQIGMRFKKAELYKWFGLWGFGHKPHAGLLGEADGIVRPLNKWSEVGPCEMAFGQGISVTGLQEIAGLAAIANGGHIMKPYIIKKIVNPYGKVIYKAKPEVLKRIITPRVDKEIKHMMRLVVKGGTGQYSKLIDFKVSGKTGTGQIADPKTGRYYKNKYTASFMAFVPYKHPELAMIVVQEKPSKISYYGGAVSAPVVRSVFKNALNILNIYPGERAYKKQSMSGNNVNNIALTKQGRKKLTALKGYSGMMPDLNGDTMYDALKIIRQYNLHVKIKGSGFLYYQSIKPGSNMSGERNIVLKFKS</sequence>
<dbReference type="AlphaFoldDB" id="A0A519BCF7"/>
<dbReference type="Gene3D" id="3.30.450.330">
    <property type="match status" value="1"/>
</dbReference>
<dbReference type="PANTHER" id="PTHR30627">
    <property type="entry name" value="PEPTIDOGLYCAN D,D-TRANSPEPTIDASE"/>
    <property type="match status" value="1"/>
</dbReference>
<dbReference type="PANTHER" id="PTHR30627:SF1">
    <property type="entry name" value="PEPTIDOGLYCAN D,D-TRANSPEPTIDASE FTSI"/>
    <property type="match status" value="1"/>
</dbReference>
<dbReference type="SUPFAM" id="SSF56601">
    <property type="entry name" value="beta-lactamase/transpeptidase-like"/>
    <property type="match status" value="1"/>
</dbReference>
<dbReference type="Pfam" id="PF03717">
    <property type="entry name" value="PBP_dimer"/>
    <property type="match status" value="1"/>
</dbReference>
<gene>
    <name evidence="5" type="ORF">EVJ47_01380</name>
</gene>
<dbReference type="InterPro" id="IPR036138">
    <property type="entry name" value="PBP_dimer_sf"/>
</dbReference>
<evidence type="ECO:0000313" key="6">
    <source>
        <dbReference type="Proteomes" id="UP000320813"/>
    </source>
</evidence>
<dbReference type="EMBL" id="SGBD01000001">
    <property type="protein sequence ID" value="RZD14960.1"/>
    <property type="molecule type" value="Genomic_DNA"/>
</dbReference>
<dbReference type="InterPro" id="IPR050515">
    <property type="entry name" value="Beta-lactam/transpept"/>
</dbReference>
<dbReference type="CDD" id="cd06575">
    <property type="entry name" value="PASTA_Pbp2x-like_2"/>
    <property type="match status" value="1"/>
</dbReference>
<dbReference type="Gene3D" id="3.40.710.10">
    <property type="entry name" value="DD-peptidase/beta-lactamase superfamily"/>
    <property type="match status" value="1"/>
</dbReference>
<protein>
    <recommendedName>
        <fullName evidence="7">PASTA domain-containing protein</fullName>
    </recommendedName>
</protein>
<dbReference type="GO" id="GO:0008658">
    <property type="term" value="F:penicillin binding"/>
    <property type="evidence" value="ECO:0007669"/>
    <property type="project" value="InterPro"/>
</dbReference>
<keyword evidence="2" id="KW-0472">Membrane</keyword>
<comment type="subcellular location">
    <subcellularLocation>
        <location evidence="1">Membrane</location>
    </subcellularLocation>
</comment>
<evidence type="ECO:0000313" key="5">
    <source>
        <dbReference type="EMBL" id="RZD14960.1"/>
    </source>
</evidence>
<dbReference type="InterPro" id="IPR012338">
    <property type="entry name" value="Beta-lactam/transpept-like"/>
</dbReference>
<dbReference type="SUPFAM" id="SSF56519">
    <property type="entry name" value="Penicillin binding protein dimerisation domain"/>
    <property type="match status" value="1"/>
</dbReference>